<reference evidence="1" key="1">
    <citation type="submission" date="2018-05" db="EMBL/GenBank/DDBJ databases">
        <authorList>
            <person name="Lanie J.A."/>
            <person name="Ng W.-L."/>
            <person name="Kazmierczak K.M."/>
            <person name="Andrzejewski T.M."/>
            <person name="Davidsen T.M."/>
            <person name="Wayne K.J."/>
            <person name="Tettelin H."/>
            <person name="Glass J.I."/>
            <person name="Rusch D."/>
            <person name="Podicherti R."/>
            <person name="Tsui H.-C.T."/>
            <person name="Winkler M.E."/>
        </authorList>
    </citation>
    <scope>NUCLEOTIDE SEQUENCE</scope>
</reference>
<dbReference type="EMBL" id="UINC01135761">
    <property type="protein sequence ID" value="SVD20107.1"/>
    <property type="molecule type" value="Genomic_DNA"/>
</dbReference>
<protein>
    <recommendedName>
        <fullName evidence="2">Thioesterase domain-containing protein</fullName>
    </recommendedName>
</protein>
<evidence type="ECO:0008006" key="2">
    <source>
        <dbReference type="Google" id="ProtNLM"/>
    </source>
</evidence>
<sequence>VFSRIDRHGLGIGITHGVGCAPSAAGIGFTTVQHKGIVHGQTARIHFQTHSRSLHLRCHLYREAQQVIAAGTDFIHFQITLVRTRDHLHATVGTISVINSQPDSRHVRALNTVPIGV</sequence>
<feature type="non-terminal residue" evidence="1">
    <location>
        <position position="117"/>
    </location>
</feature>
<evidence type="ECO:0000313" key="1">
    <source>
        <dbReference type="EMBL" id="SVD20107.1"/>
    </source>
</evidence>
<organism evidence="1">
    <name type="scientific">marine metagenome</name>
    <dbReference type="NCBI Taxonomy" id="408172"/>
    <lineage>
        <taxon>unclassified sequences</taxon>
        <taxon>metagenomes</taxon>
        <taxon>ecological metagenomes</taxon>
    </lineage>
</organism>
<gene>
    <name evidence="1" type="ORF">METZ01_LOCUS372961</name>
</gene>
<accession>A0A382TF49</accession>
<feature type="non-terminal residue" evidence="1">
    <location>
        <position position="1"/>
    </location>
</feature>
<name>A0A382TF49_9ZZZZ</name>
<dbReference type="AlphaFoldDB" id="A0A382TF49"/>
<proteinExistence type="predicted"/>